<evidence type="ECO:0000313" key="2">
    <source>
        <dbReference type="Proteomes" id="UP000272942"/>
    </source>
</evidence>
<proteinExistence type="predicted"/>
<dbReference type="AlphaFoldDB" id="A0A183AWZ2"/>
<evidence type="ECO:0000313" key="3">
    <source>
        <dbReference type="WBParaSite" id="ECPE_0001151201-mRNA-1"/>
    </source>
</evidence>
<evidence type="ECO:0000313" key="1">
    <source>
        <dbReference type="EMBL" id="VDP88553.1"/>
    </source>
</evidence>
<keyword evidence="2" id="KW-1185">Reference proteome</keyword>
<reference evidence="1 2" key="2">
    <citation type="submission" date="2018-11" db="EMBL/GenBank/DDBJ databases">
        <authorList>
            <consortium name="Pathogen Informatics"/>
        </authorList>
    </citation>
    <scope>NUCLEOTIDE SEQUENCE [LARGE SCALE GENOMIC DNA]</scope>
    <source>
        <strain evidence="1 2">Egypt</strain>
    </source>
</reference>
<gene>
    <name evidence="1" type="ORF">ECPE_LOCUS11477</name>
</gene>
<sequence length="94" mass="10669">MGGPLGHILADVFMAMIATLLDESFKQTLFYKRYVDKVFIILNQPGDLALLLDEFDAAHHNLKFTGEVEKVNSLAAIDIPVDRKNWASVQRYIF</sequence>
<dbReference type="OrthoDB" id="6257278at2759"/>
<name>A0A183AWZ2_9TREM</name>
<dbReference type="EMBL" id="UZAN01050910">
    <property type="protein sequence ID" value="VDP88553.1"/>
    <property type="molecule type" value="Genomic_DNA"/>
</dbReference>
<dbReference type="WBParaSite" id="ECPE_0001151201-mRNA-1">
    <property type="protein sequence ID" value="ECPE_0001151201-mRNA-1"/>
    <property type="gene ID" value="ECPE_0001151201"/>
</dbReference>
<dbReference type="Proteomes" id="UP000272942">
    <property type="component" value="Unassembled WGS sequence"/>
</dbReference>
<organism evidence="3">
    <name type="scientific">Echinostoma caproni</name>
    <dbReference type="NCBI Taxonomy" id="27848"/>
    <lineage>
        <taxon>Eukaryota</taxon>
        <taxon>Metazoa</taxon>
        <taxon>Spiralia</taxon>
        <taxon>Lophotrochozoa</taxon>
        <taxon>Platyhelminthes</taxon>
        <taxon>Trematoda</taxon>
        <taxon>Digenea</taxon>
        <taxon>Plagiorchiida</taxon>
        <taxon>Echinostomata</taxon>
        <taxon>Echinostomatoidea</taxon>
        <taxon>Echinostomatidae</taxon>
        <taxon>Echinostoma</taxon>
    </lineage>
</organism>
<protein>
    <submittedName>
        <fullName evidence="3">Reverse transcriptase domain-containing protein</fullName>
    </submittedName>
</protein>
<reference evidence="3" key="1">
    <citation type="submission" date="2016-06" db="UniProtKB">
        <authorList>
            <consortium name="WormBaseParasite"/>
        </authorList>
    </citation>
    <scope>IDENTIFICATION</scope>
</reference>
<accession>A0A183AWZ2</accession>